<dbReference type="STRING" id="549789.NIES30_07290"/>
<evidence type="ECO:0000256" key="3">
    <source>
        <dbReference type="PROSITE-ProRule" id="PRU00169"/>
    </source>
</evidence>
<sequence length="363" mass="40075">MKILLLEDDPSTSEFLADTLTSHRYAVDAVADGATGLDLASRWPYDLLIVDWLLPTLDGPEVCRRLRAQGNRTPILMLTVKATSADIVAGLDAGADDYLAKTGDAPQLLARVRALLRRSSVTAPVLSWGELRLDPALTQVTYRQQPIACRPKEYELLELFLRQPQRMLTRSAIIDHLWPMADTPVEGSVTNLIKDLRQRLKAAGLVTSPIETVYGLGYRLKAVPADESEPAPATSSPRLDRVMQQATQRFRASLEQRLGVLDRAMQALESDTFSPELRQLATTEAHRLAGGLGLFGYAQASEMAEVIERLLRSAPHPKLRPQLSHRLELLKRSLMIPAGEEDALANCDQANCDQANCDQRAVP</sequence>
<dbReference type="Pfam" id="PF00072">
    <property type="entry name" value="Response_reg"/>
    <property type="match status" value="1"/>
</dbReference>
<keyword evidence="9" id="KW-1185">Reference proteome</keyword>
<evidence type="ECO:0000256" key="2">
    <source>
        <dbReference type="PROSITE-ProRule" id="PRU00110"/>
    </source>
</evidence>
<dbReference type="InterPro" id="IPR039420">
    <property type="entry name" value="WalR-like"/>
</dbReference>
<dbReference type="PANTHER" id="PTHR48111:SF15">
    <property type="entry name" value="OMPR SUBFAMILY"/>
    <property type="match status" value="1"/>
</dbReference>
<dbReference type="GO" id="GO:0006355">
    <property type="term" value="P:regulation of DNA-templated transcription"/>
    <property type="evidence" value="ECO:0007669"/>
    <property type="project" value="InterPro"/>
</dbReference>
<reference evidence="8 9" key="1">
    <citation type="submission" date="2016-11" db="EMBL/GenBank/DDBJ databases">
        <title>Draft Genome Sequences of Nine Cyanobacterial Strains from Diverse Habitats.</title>
        <authorList>
            <person name="Zhu T."/>
            <person name="Hou S."/>
            <person name="Lu X."/>
            <person name="Hess W.R."/>
        </authorList>
    </citation>
    <scope>NUCLEOTIDE SEQUENCE [LARGE SCALE GENOMIC DNA]</scope>
    <source>
        <strain evidence="8 9">NIES-30</strain>
    </source>
</reference>
<organism evidence="8 9">
    <name type="scientific">Phormidium tenue NIES-30</name>
    <dbReference type="NCBI Taxonomy" id="549789"/>
    <lineage>
        <taxon>Bacteria</taxon>
        <taxon>Bacillati</taxon>
        <taxon>Cyanobacteriota</taxon>
        <taxon>Cyanophyceae</taxon>
        <taxon>Oscillatoriophycideae</taxon>
        <taxon>Oscillatoriales</taxon>
        <taxon>Oscillatoriaceae</taxon>
        <taxon>Phormidium</taxon>
    </lineage>
</organism>
<evidence type="ECO:0000256" key="4">
    <source>
        <dbReference type="PROSITE-ProRule" id="PRU01091"/>
    </source>
</evidence>
<dbReference type="Gene3D" id="3.40.50.2300">
    <property type="match status" value="1"/>
</dbReference>
<evidence type="ECO:0000256" key="1">
    <source>
        <dbReference type="ARBA" id="ARBA00023125"/>
    </source>
</evidence>
<feature type="domain" description="Response regulatory" evidence="5">
    <location>
        <begin position="2"/>
        <end position="116"/>
    </location>
</feature>
<name>A0A1U7J8K6_9CYAN</name>
<dbReference type="SMART" id="SM00862">
    <property type="entry name" value="Trans_reg_C"/>
    <property type="match status" value="1"/>
</dbReference>
<comment type="caution">
    <text evidence="8">The sequence shown here is derived from an EMBL/GenBank/DDBJ whole genome shotgun (WGS) entry which is preliminary data.</text>
</comment>
<accession>A0A1U7J8K6</accession>
<keyword evidence="3" id="KW-0597">Phosphoprotein</keyword>
<dbReference type="InterPro" id="IPR016032">
    <property type="entry name" value="Sig_transdc_resp-reg_C-effctor"/>
</dbReference>
<dbReference type="SUPFAM" id="SSF47226">
    <property type="entry name" value="Histidine-containing phosphotransfer domain, HPT domain"/>
    <property type="match status" value="1"/>
</dbReference>
<dbReference type="InterPro" id="IPR001867">
    <property type="entry name" value="OmpR/PhoB-type_DNA-bd"/>
</dbReference>
<dbReference type="Gene3D" id="1.10.10.10">
    <property type="entry name" value="Winged helix-like DNA-binding domain superfamily/Winged helix DNA-binding domain"/>
    <property type="match status" value="1"/>
</dbReference>
<proteinExistence type="predicted"/>
<feature type="domain" description="OmpR/PhoB-type" evidence="7">
    <location>
        <begin position="123"/>
        <end position="222"/>
    </location>
</feature>
<dbReference type="InterPro" id="IPR001789">
    <property type="entry name" value="Sig_transdc_resp-reg_receiver"/>
</dbReference>
<dbReference type="RefSeq" id="WP_073607736.1">
    <property type="nucleotide sequence ID" value="NZ_MRCG01000003.1"/>
</dbReference>
<feature type="modified residue" description="Phosphohistidine" evidence="2">
    <location>
        <position position="286"/>
    </location>
</feature>
<dbReference type="SUPFAM" id="SSF52172">
    <property type="entry name" value="CheY-like"/>
    <property type="match status" value="1"/>
</dbReference>
<dbReference type="GO" id="GO:0000156">
    <property type="term" value="F:phosphorelay response regulator activity"/>
    <property type="evidence" value="ECO:0007669"/>
    <property type="project" value="TreeGrafter"/>
</dbReference>
<keyword evidence="1 4" id="KW-0238">DNA-binding</keyword>
<dbReference type="CDD" id="cd00383">
    <property type="entry name" value="trans_reg_C"/>
    <property type="match status" value="1"/>
</dbReference>
<dbReference type="Pfam" id="PF00486">
    <property type="entry name" value="Trans_reg_C"/>
    <property type="match status" value="1"/>
</dbReference>
<dbReference type="OrthoDB" id="516439at2"/>
<dbReference type="InterPro" id="IPR036388">
    <property type="entry name" value="WH-like_DNA-bd_sf"/>
</dbReference>
<protein>
    <submittedName>
        <fullName evidence="8">Two-component system response regulator</fullName>
    </submittedName>
</protein>
<feature type="modified residue" description="4-aspartylphosphate" evidence="3">
    <location>
        <position position="51"/>
    </location>
</feature>
<evidence type="ECO:0000259" key="6">
    <source>
        <dbReference type="PROSITE" id="PS50894"/>
    </source>
</evidence>
<dbReference type="GO" id="GO:0032993">
    <property type="term" value="C:protein-DNA complex"/>
    <property type="evidence" value="ECO:0007669"/>
    <property type="project" value="TreeGrafter"/>
</dbReference>
<evidence type="ECO:0000313" key="9">
    <source>
        <dbReference type="Proteomes" id="UP000185557"/>
    </source>
</evidence>
<dbReference type="EMBL" id="MRCG01000003">
    <property type="protein sequence ID" value="OKH49628.1"/>
    <property type="molecule type" value="Genomic_DNA"/>
</dbReference>
<feature type="DNA-binding region" description="OmpR/PhoB-type" evidence="4">
    <location>
        <begin position="123"/>
        <end position="222"/>
    </location>
</feature>
<evidence type="ECO:0000259" key="5">
    <source>
        <dbReference type="PROSITE" id="PS50110"/>
    </source>
</evidence>
<dbReference type="Gene3D" id="1.20.120.160">
    <property type="entry name" value="HPT domain"/>
    <property type="match status" value="1"/>
</dbReference>
<dbReference type="GO" id="GO:0000976">
    <property type="term" value="F:transcription cis-regulatory region binding"/>
    <property type="evidence" value="ECO:0007669"/>
    <property type="project" value="TreeGrafter"/>
</dbReference>
<dbReference type="CDD" id="cd19935">
    <property type="entry name" value="REC_OmpR_CusR-like"/>
    <property type="match status" value="1"/>
</dbReference>
<dbReference type="PROSITE" id="PS50894">
    <property type="entry name" value="HPT"/>
    <property type="match status" value="1"/>
</dbReference>
<evidence type="ECO:0000259" key="7">
    <source>
        <dbReference type="PROSITE" id="PS51755"/>
    </source>
</evidence>
<dbReference type="PANTHER" id="PTHR48111">
    <property type="entry name" value="REGULATOR OF RPOS"/>
    <property type="match status" value="1"/>
</dbReference>
<dbReference type="Gene3D" id="6.10.250.690">
    <property type="match status" value="1"/>
</dbReference>
<dbReference type="InterPro" id="IPR036641">
    <property type="entry name" value="HPT_dom_sf"/>
</dbReference>
<dbReference type="GO" id="GO:0005829">
    <property type="term" value="C:cytosol"/>
    <property type="evidence" value="ECO:0007669"/>
    <property type="project" value="TreeGrafter"/>
</dbReference>
<feature type="domain" description="HPt" evidence="6">
    <location>
        <begin position="239"/>
        <end position="344"/>
    </location>
</feature>
<dbReference type="InterPro" id="IPR011006">
    <property type="entry name" value="CheY-like_superfamily"/>
</dbReference>
<dbReference type="Pfam" id="PF01627">
    <property type="entry name" value="Hpt"/>
    <property type="match status" value="1"/>
</dbReference>
<dbReference type="PROSITE" id="PS50110">
    <property type="entry name" value="RESPONSE_REGULATORY"/>
    <property type="match status" value="1"/>
</dbReference>
<dbReference type="SMART" id="SM00448">
    <property type="entry name" value="REC"/>
    <property type="match status" value="1"/>
</dbReference>
<dbReference type="SUPFAM" id="SSF46894">
    <property type="entry name" value="C-terminal effector domain of the bipartite response regulators"/>
    <property type="match status" value="1"/>
</dbReference>
<dbReference type="AlphaFoldDB" id="A0A1U7J8K6"/>
<evidence type="ECO:0000313" key="8">
    <source>
        <dbReference type="EMBL" id="OKH49628.1"/>
    </source>
</evidence>
<dbReference type="PROSITE" id="PS51755">
    <property type="entry name" value="OMPR_PHOB"/>
    <property type="match status" value="1"/>
</dbReference>
<dbReference type="InterPro" id="IPR008207">
    <property type="entry name" value="Sig_transdc_His_kin_Hpt_dom"/>
</dbReference>
<dbReference type="Proteomes" id="UP000185557">
    <property type="component" value="Unassembled WGS sequence"/>
</dbReference>
<gene>
    <name evidence="8" type="ORF">NIES30_07290</name>
</gene>